<dbReference type="NCBIfam" id="TIGR00377">
    <property type="entry name" value="ant_ant_sig"/>
    <property type="match status" value="1"/>
</dbReference>
<dbReference type="PROSITE" id="PS50801">
    <property type="entry name" value="STAS"/>
    <property type="match status" value="1"/>
</dbReference>
<name>L0E9Y6_THECK</name>
<dbReference type="GO" id="GO:0043856">
    <property type="term" value="F:anti-sigma factor antagonist activity"/>
    <property type="evidence" value="ECO:0007669"/>
    <property type="project" value="InterPro"/>
</dbReference>
<dbReference type="Proteomes" id="UP000010795">
    <property type="component" value="Chromosome"/>
</dbReference>
<dbReference type="EMBL" id="CP003255">
    <property type="protein sequence ID" value="AGA56459.1"/>
    <property type="molecule type" value="Genomic_DNA"/>
</dbReference>
<gene>
    <name evidence="4" type="ordered locus">Theco_0213</name>
</gene>
<organism evidence="4 5">
    <name type="scientific">Thermobacillus composti (strain DSM 18247 / JCM 13945 / KWC4)</name>
    <dbReference type="NCBI Taxonomy" id="717605"/>
    <lineage>
        <taxon>Bacteria</taxon>
        <taxon>Bacillati</taxon>
        <taxon>Bacillota</taxon>
        <taxon>Bacilli</taxon>
        <taxon>Bacillales</taxon>
        <taxon>Paenibacillaceae</taxon>
        <taxon>Thermobacillus</taxon>
    </lineage>
</organism>
<dbReference type="CDD" id="cd07043">
    <property type="entry name" value="STAS_anti-anti-sigma_factors"/>
    <property type="match status" value="1"/>
</dbReference>
<dbReference type="Pfam" id="PF01740">
    <property type="entry name" value="STAS"/>
    <property type="match status" value="1"/>
</dbReference>
<dbReference type="SUPFAM" id="SSF52091">
    <property type="entry name" value="SpoIIaa-like"/>
    <property type="match status" value="1"/>
</dbReference>
<sequence>MNSMLELNIVPFDAGLSVTLKGDLDQQAEQKIRSVLDWEDGLGEDRRYLILNLHEVNFINSAGMALLIRIARAGRKKGFHTFICGASAHYQKLFRMVGLTEYVMLYPDDYAALQRIEALESGV</sequence>
<dbReference type="HOGENOM" id="CLU_115403_9_3_9"/>
<proteinExistence type="inferred from homology"/>
<evidence type="ECO:0000259" key="3">
    <source>
        <dbReference type="PROSITE" id="PS50801"/>
    </source>
</evidence>
<dbReference type="InterPro" id="IPR003658">
    <property type="entry name" value="Anti-sigma_ant"/>
</dbReference>
<dbReference type="InterPro" id="IPR002645">
    <property type="entry name" value="STAS_dom"/>
</dbReference>
<dbReference type="RefSeq" id="WP_015253226.1">
    <property type="nucleotide sequence ID" value="NC_019897.1"/>
</dbReference>
<dbReference type="KEGG" id="tco:Theco_0213"/>
<dbReference type="eggNOG" id="COG1366">
    <property type="taxonomic scope" value="Bacteria"/>
</dbReference>
<evidence type="ECO:0000313" key="5">
    <source>
        <dbReference type="Proteomes" id="UP000010795"/>
    </source>
</evidence>
<dbReference type="OrthoDB" id="119566at2"/>
<keyword evidence="5" id="KW-1185">Reference proteome</keyword>
<evidence type="ECO:0000256" key="2">
    <source>
        <dbReference type="RuleBase" id="RU003749"/>
    </source>
</evidence>
<evidence type="ECO:0000256" key="1">
    <source>
        <dbReference type="ARBA" id="ARBA00009013"/>
    </source>
</evidence>
<evidence type="ECO:0000313" key="4">
    <source>
        <dbReference type="EMBL" id="AGA56459.1"/>
    </source>
</evidence>
<reference evidence="5" key="1">
    <citation type="submission" date="2012-01" db="EMBL/GenBank/DDBJ databases">
        <title>Complete sequence of chromosome of Thermobacillus composti KWC4.</title>
        <authorList>
            <person name="Lucas S."/>
            <person name="Han J."/>
            <person name="Lapidus A."/>
            <person name="Cheng J.-F."/>
            <person name="Goodwin L."/>
            <person name="Pitluck S."/>
            <person name="Peters L."/>
            <person name="Ovchinnikova G."/>
            <person name="Teshima H."/>
            <person name="Detter J.C."/>
            <person name="Han C."/>
            <person name="Tapia R."/>
            <person name="Land M."/>
            <person name="Hauser L."/>
            <person name="Kyrpides N."/>
            <person name="Ivanova N."/>
            <person name="Pagani I."/>
            <person name="Anderson I."/>
            <person name="Woyke T."/>
        </authorList>
    </citation>
    <scope>NUCLEOTIDE SEQUENCE [LARGE SCALE GENOMIC DNA]</scope>
    <source>
        <strain evidence="5">DSM 18247 / JCM 13945 / KWC4</strain>
    </source>
</reference>
<dbReference type="Gene3D" id="3.30.750.24">
    <property type="entry name" value="STAS domain"/>
    <property type="match status" value="1"/>
</dbReference>
<feature type="domain" description="STAS" evidence="3">
    <location>
        <begin position="5"/>
        <end position="123"/>
    </location>
</feature>
<comment type="similarity">
    <text evidence="1 2">Belongs to the anti-sigma-factor antagonist family.</text>
</comment>
<accession>L0E9Y6</accession>
<protein>
    <recommendedName>
        <fullName evidence="2">Anti-sigma factor antagonist</fullName>
    </recommendedName>
</protein>
<dbReference type="InterPro" id="IPR036513">
    <property type="entry name" value="STAS_dom_sf"/>
</dbReference>
<dbReference type="STRING" id="717605.Theco_0213"/>
<dbReference type="AlphaFoldDB" id="L0E9Y6"/>
<dbReference type="PANTHER" id="PTHR33495">
    <property type="entry name" value="ANTI-SIGMA FACTOR ANTAGONIST TM_1081-RELATED-RELATED"/>
    <property type="match status" value="1"/>
</dbReference>